<dbReference type="STRING" id="84588.SYNW1799"/>
<feature type="chain" id="PRO_5004291923" description="DUF839 domain-containing protein" evidence="1">
    <location>
        <begin position="21"/>
        <end position="716"/>
    </location>
</feature>
<dbReference type="Pfam" id="PF05787">
    <property type="entry name" value="PhoX"/>
    <property type="match status" value="1"/>
</dbReference>
<organism evidence="2 3">
    <name type="scientific">Parasynechococcus marenigrum (strain WH8102)</name>
    <dbReference type="NCBI Taxonomy" id="84588"/>
    <lineage>
        <taxon>Bacteria</taxon>
        <taxon>Bacillati</taxon>
        <taxon>Cyanobacteriota</taxon>
        <taxon>Cyanophyceae</taxon>
        <taxon>Synechococcales</taxon>
        <taxon>Prochlorococcaceae</taxon>
        <taxon>Parasynechococcus</taxon>
        <taxon>Parasynechococcus marenigrum</taxon>
    </lineage>
</organism>
<feature type="signal peptide" evidence="1">
    <location>
        <begin position="1"/>
        <end position="20"/>
    </location>
</feature>
<sequence length="716" mass="76187">MRRRSVLSLLGLGGVGVLTAKGLSGCVAPSGNSSGVVKGFPFQPVRVPLPVNSDGLQASEQQSTYRELAVEDRLTVPEGFQSQLLAAWGDRLGDSRFGFNNDHLGFVQHAPDRASMTVNFEYISAVPWVQGFAEVVGRPLPFAALVSALQSSDGVIDCTALPAGDRRLQQIRTVADEAMTDLGIGVMTLERDGQGRWKRAQAPQDRRITGISGLDEPEQQLLSTGPAAAVFRASNRQGYDDGLGDRIVGTFANCGGGTTPWGTVLSAEENFQSQVPEPVYADGSAAPPSERPFVCKDGKLGGLGNVYGLAGNKYGWMVEVDPTSADQTAVKHTALGRFRHEAVAVRAEAGKPLQVYSGCDRRGGHLYRFVSAERVETVQDKRNSRLFEAGELQVARFRADGSGEWLAVTPESVVDPFRPSRFSDADLGCPVELPHRDRSQAGAELFREDAAVEDYCRRFATLSDLYRGEGEALQGAILVDAHLAASAIGATPTARPEDTKIDPLSGDLLIAFTSGSPGSTGGADPAVFKGPEGQSSWANGWVMRLSESGENGFTWRMAVTGGTPWAGGLGFTNPDNVALDSKGNLWIVTDRSMKASAGDVFGNNSCWFVPRSGNGEEQAACFATGPMECEVTGVCLDQAEASLFLAVQHPGEVNGSRSQGDEEIQAHELVDRDGGVFQQLRTVPLGSNWPGQAPARPPRPGVVAIQRSNGQPLLEA</sequence>
<dbReference type="PANTHER" id="PTHR35399:SF2">
    <property type="entry name" value="DUF839 DOMAIN-CONTAINING PROTEIN"/>
    <property type="match status" value="1"/>
</dbReference>
<keyword evidence="1" id="KW-0732">Signal</keyword>
<reference evidence="2 3" key="1">
    <citation type="journal article" date="2003" name="Nature">
        <title>The genome of a motile marine Synechococcus.</title>
        <authorList>
            <person name="Palenik B."/>
            <person name="Brahamsha B."/>
            <person name="Larimer F."/>
            <person name="Land M."/>
            <person name="Hauser L."/>
            <person name="Chain P."/>
            <person name="Lamerdin J."/>
            <person name="Regala W."/>
            <person name="Allen E.A."/>
            <person name="McCarren J."/>
            <person name="Paulsen I."/>
            <person name="Dufresne A."/>
            <person name="Partensky F."/>
            <person name="Webb E."/>
            <person name="Waterbury J."/>
        </authorList>
    </citation>
    <scope>NUCLEOTIDE SEQUENCE [LARGE SCALE GENOMIC DNA]</scope>
    <source>
        <strain evidence="2 3">WH8102</strain>
    </source>
</reference>
<proteinExistence type="predicted"/>
<dbReference type="RefSeq" id="WP_011128659.1">
    <property type="nucleotide sequence ID" value="NC_005070.1"/>
</dbReference>
<evidence type="ECO:0008006" key="4">
    <source>
        <dbReference type="Google" id="ProtNLM"/>
    </source>
</evidence>
<keyword evidence="3" id="KW-1185">Reference proteome</keyword>
<evidence type="ECO:0000313" key="2">
    <source>
        <dbReference type="EMBL" id="CAE08314.1"/>
    </source>
</evidence>
<dbReference type="AlphaFoldDB" id="Q7U5A8"/>
<dbReference type="InterPro" id="IPR008557">
    <property type="entry name" value="PhoX"/>
</dbReference>
<gene>
    <name evidence="2" type="ordered locus">SYNW1799</name>
</gene>
<dbReference type="Proteomes" id="UP000001422">
    <property type="component" value="Chromosome"/>
</dbReference>
<evidence type="ECO:0000313" key="3">
    <source>
        <dbReference type="Proteomes" id="UP000001422"/>
    </source>
</evidence>
<dbReference type="HOGENOM" id="CLU_018570_1_0_3"/>
<protein>
    <recommendedName>
        <fullName evidence="4">DUF839 domain-containing protein</fullName>
    </recommendedName>
</protein>
<evidence type="ECO:0000256" key="1">
    <source>
        <dbReference type="SAM" id="SignalP"/>
    </source>
</evidence>
<dbReference type="PANTHER" id="PTHR35399">
    <property type="entry name" value="SLR8030 PROTEIN"/>
    <property type="match status" value="1"/>
</dbReference>
<name>Q7U5A8_PARMW</name>
<dbReference type="eggNOG" id="COG3211">
    <property type="taxonomic scope" value="Bacteria"/>
</dbReference>
<dbReference type="KEGG" id="syw:SYNW1799"/>
<dbReference type="EMBL" id="BX569693">
    <property type="protein sequence ID" value="CAE08314.1"/>
    <property type="molecule type" value="Genomic_DNA"/>
</dbReference>
<accession>Q7U5A8</accession>